<name>A0A1Y2HHX2_9FUNG</name>
<dbReference type="Proteomes" id="UP000193411">
    <property type="component" value="Unassembled WGS sequence"/>
</dbReference>
<feature type="chain" id="PRO_5012734185" description="Secreted protein" evidence="1">
    <location>
        <begin position="20"/>
        <end position="68"/>
    </location>
</feature>
<comment type="caution">
    <text evidence="2">The sequence shown here is derived from an EMBL/GenBank/DDBJ whole genome shotgun (WGS) entry which is preliminary data.</text>
</comment>
<protein>
    <recommendedName>
        <fullName evidence="4">Secreted protein</fullName>
    </recommendedName>
</protein>
<evidence type="ECO:0000313" key="2">
    <source>
        <dbReference type="EMBL" id="ORZ34207.1"/>
    </source>
</evidence>
<organism evidence="2 3">
    <name type="scientific">Catenaria anguillulae PL171</name>
    <dbReference type="NCBI Taxonomy" id="765915"/>
    <lineage>
        <taxon>Eukaryota</taxon>
        <taxon>Fungi</taxon>
        <taxon>Fungi incertae sedis</taxon>
        <taxon>Blastocladiomycota</taxon>
        <taxon>Blastocladiomycetes</taxon>
        <taxon>Blastocladiales</taxon>
        <taxon>Catenariaceae</taxon>
        <taxon>Catenaria</taxon>
    </lineage>
</organism>
<proteinExistence type="predicted"/>
<dbReference type="EMBL" id="MCFL01000030">
    <property type="protein sequence ID" value="ORZ34207.1"/>
    <property type="molecule type" value="Genomic_DNA"/>
</dbReference>
<keyword evidence="1" id="KW-0732">Signal</keyword>
<keyword evidence="3" id="KW-1185">Reference proteome</keyword>
<dbReference type="AlphaFoldDB" id="A0A1Y2HHX2"/>
<gene>
    <name evidence="2" type="ORF">BCR44DRAFT_1436785</name>
</gene>
<evidence type="ECO:0000313" key="3">
    <source>
        <dbReference type="Proteomes" id="UP000193411"/>
    </source>
</evidence>
<sequence>MCVPVRWLAVVCVLRLVSLCPFTPPPSPCNLCSLDACSQCHPRIRCSCVHYSFNSHQFLWSCFLCTSG</sequence>
<evidence type="ECO:0008006" key="4">
    <source>
        <dbReference type="Google" id="ProtNLM"/>
    </source>
</evidence>
<reference evidence="2 3" key="1">
    <citation type="submission" date="2016-07" db="EMBL/GenBank/DDBJ databases">
        <title>Pervasive Adenine N6-methylation of Active Genes in Fungi.</title>
        <authorList>
            <consortium name="DOE Joint Genome Institute"/>
            <person name="Mondo S.J."/>
            <person name="Dannebaum R.O."/>
            <person name="Kuo R.C."/>
            <person name="Labutti K."/>
            <person name="Haridas S."/>
            <person name="Kuo A."/>
            <person name="Salamov A."/>
            <person name="Ahrendt S.R."/>
            <person name="Lipzen A."/>
            <person name="Sullivan W."/>
            <person name="Andreopoulos W.B."/>
            <person name="Clum A."/>
            <person name="Lindquist E."/>
            <person name="Daum C."/>
            <person name="Ramamoorthy G.K."/>
            <person name="Gryganskyi A."/>
            <person name="Culley D."/>
            <person name="Magnuson J.K."/>
            <person name="James T.Y."/>
            <person name="O'Malley M.A."/>
            <person name="Stajich J.E."/>
            <person name="Spatafora J.W."/>
            <person name="Visel A."/>
            <person name="Grigoriev I.V."/>
        </authorList>
    </citation>
    <scope>NUCLEOTIDE SEQUENCE [LARGE SCALE GENOMIC DNA]</scope>
    <source>
        <strain evidence="2 3">PL171</strain>
    </source>
</reference>
<feature type="signal peptide" evidence="1">
    <location>
        <begin position="1"/>
        <end position="19"/>
    </location>
</feature>
<accession>A0A1Y2HHX2</accession>
<evidence type="ECO:0000256" key="1">
    <source>
        <dbReference type="SAM" id="SignalP"/>
    </source>
</evidence>